<dbReference type="SFLD" id="SFLDG01129">
    <property type="entry name" value="C1.5:_HAD__Beta-PGM__Phosphata"/>
    <property type="match status" value="1"/>
</dbReference>
<keyword evidence="3" id="KW-1185">Reference proteome</keyword>
<evidence type="ECO:0000313" key="2">
    <source>
        <dbReference type="EMBL" id="AMD86654.1"/>
    </source>
</evidence>
<gene>
    <name evidence="2" type="ORF">AXF14_02400</name>
</gene>
<dbReference type="InterPro" id="IPR036412">
    <property type="entry name" value="HAD-like_sf"/>
</dbReference>
<dbReference type="OrthoDB" id="9797415at2"/>
<accession>A0A0X8JDM0</accession>
<reference evidence="3" key="1">
    <citation type="submission" date="2016-02" db="EMBL/GenBank/DDBJ databases">
        <authorList>
            <person name="Holder M.E."/>
            <person name="Ajami N.J."/>
            <person name="Petrosino J.F."/>
        </authorList>
    </citation>
    <scope>NUCLEOTIDE SEQUENCE [LARGE SCALE GENOMIC DNA]</scope>
    <source>
        <strain evidence="3">CCUG 36733</strain>
    </source>
</reference>
<protein>
    <submittedName>
        <fullName evidence="2">Hydrolase</fullName>
    </submittedName>
</protein>
<name>A0A0X8JDM0_ACTRD</name>
<dbReference type="PRINTS" id="PR00413">
    <property type="entry name" value="HADHALOGNASE"/>
</dbReference>
<dbReference type="NCBIfam" id="TIGR01509">
    <property type="entry name" value="HAD-SF-IA-v3"/>
    <property type="match status" value="1"/>
</dbReference>
<dbReference type="PANTHER" id="PTHR43611">
    <property type="entry name" value="ALPHA-D-GLUCOSE 1-PHOSPHATE PHOSPHATASE"/>
    <property type="match status" value="1"/>
</dbReference>
<dbReference type="SUPFAM" id="SSF56784">
    <property type="entry name" value="HAD-like"/>
    <property type="match status" value="1"/>
</dbReference>
<dbReference type="CDD" id="cd02603">
    <property type="entry name" value="HAD_sEH-N_like"/>
    <property type="match status" value="1"/>
</dbReference>
<dbReference type="Proteomes" id="UP000065220">
    <property type="component" value="Chromosome"/>
</dbReference>
<dbReference type="InterPro" id="IPR006439">
    <property type="entry name" value="HAD-SF_hydro_IA"/>
</dbReference>
<dbReference type="SFLD" id="SFLDS00003">
    <property type="entry name" value="Haloacid_Dehalogenase"/>
    <property type="match status" value="1"/>
</dbReference>
<feature type="compositionally biased region" description="Polar residues" evidence="1">
    <location>
        <begin position="1"/>
        <end position="13"/>
    </location>
</feature>
<evidence type="ECO:0000313" key="3">
    <source>
        <dbReference type="Proteomes" id="UP000065220"/>
    </source>
</evidence>
<organism evidence="2 3">
    <name type="scientific">Actinomyces radicidentis</name>
    <dbReference type="NCBI Taxonomy" id="111015"/>
    <lineage>
        <taxon>Bacteria</taxon>
        <taxon>Bacillati</taxon>
        <taxon>Actinomycetota</taxon>
        <taxon>Actinomycetes</taxon>
        <taxon>Actinomycetales</taxon>
        <taxon>Actinomycetaceae</taxon>
        <taxon>Actinomyces</taxon>
    </lineage>
</organism>
<dbReference type="InterPro" id="IPR023214">
    <property type="entry name" value="HAD_sf"/>
</dbReference>
<dbReference type="AlphaFoldDB" id="A0A0X8JDM0"/>
<keyword evidence="2" id="KW-0378">Hydrolase</keyword>
<dbReference type="Pfam" id="PF00702">
    <property type="entry name" value="Hydrolase"/>
    <property type="match status" value="1"/>
</dbReference>
<proteinExistence type="predicted"/>
<feature type="region of interest" description="Disordered" evidence="1">
    <location>
        <begin position="1"/>
        <end position="23"/>
    </location>
</feature>
<dbReference type="EMBL" id="CP014228">
    <property type="protein sequence ID" value="AMD86654.1"/>
    <property type="molecule type" value="Genomic_DNA"/>
</dbReference>
<dbReference type="PANTHER" id="PTHR43611:SF3">
    <property type="entry name" value="FLAVIN MONONUCLEOTIDE HYDROLASE 1, CHLOROPLATIC"/>
    <property type="match status" value="1"/>
</dbReference>
<evidence type="ECO:0000256" key="1">
    <source>
        <dbReference type="SAM" id="MobiDB-lite"/>
    </source>
</evidence>
<dbReference type="STRING" id="111015.AXF14_02400"/>
<dbReference type="GO" id="GO:0016787">
    <property type="term" value="F:hydrolase activity"/>
    <property type="evidence" value="ECO:0007669"/>
    <property type="project" value="UniProtKB-KW"/>
</dbReference>
<dbReference type="Gene3D" id="3.40.50.1000">
    <property type="entry name" value="HAD superfamily/HAD-like"/>
    <property type="match status" value="1"/>
</dbReference>
<dbReference type="KEGG" id="ard:AXF14_02400"/>
<dbReference type="RefSeq" id="WP_067940467.1">
    <property type="nucleotide sequence ID" value="NZ_CP014228.1"/>
</dbReference>
<sequence length="222" mass="23531">MTPSPDATTSQPTAGHVPSIPPAGTGPITTVLLDADGVLQIIGTPWVEALTAVGGPEFCERLLSEEGAGLAGRETMRDLITRVRAETGATTPVPDIEILWERAVPDPGAWQVVRDLRAAGYRTVLATNQFWERRVWMRESLGYDGLCDVDAYSCSLGAAKPEAAYFTAALKLAGARPEEALFVDDSERNVVGAAALGIRTVHHPADGGDAALRQEIIEALTA</sequence>